<comment type="subcellular location">
    <subcellularLocation>
        <location evidence="1">Membrane</location>
        <topology evidence="1">Multi-pass membrane protein</topology>
    </subcellularLocation>
</comment>
<evidence type="ECO:0000256" key="5">
    <source>
        <dbReference type="ARBA" id="ARBA00049660"/>
    </source>
</evidence>
<sequence>MFFVCSGSQIKLREAATPLVRGTVLCAAKIAIGGVVFLSLDNRIIGSALFTIGLFTVCAFGLNLFTGKVCYALENGRSYNLALPLIWLGNLVGTGITALIVRLSRIDGIAAKAAELCAVKLDDRLLSLFLLSTLCNVFIYIAVEGFKNNSHELGKYLSLFFGVMVFILAGTERCVADMLYFHLSGWSADAAIAVLVISIGNAAGGMLFRTAHRFVSK</sequence>
<dbReference type="PANTHER" id="PTHR30520:SF6">
    <property type="entry name" value="FORMATE_NITRATE FAMILY TRANSPORTER (EUROFUNG)"/>
    <property type="match status" value="1"/>
</dbReference>
<dbReference type="AlphaFoldDB" id="A0A9D1JVN5"/>
<dbReference type="InterPro" id="IPR000292">
    <property type="entry name" value="For/NO2_transpt"/>
</dbReference>
<evidence type="ECO:0000313" key="7">
    <source>
        <dbReference type="EMBL" id="HIS67476.1"/>
    </source>
</evidence>
<dbReference type="EMBL" id="DVJK01000223">
    <property type="protein sequence ID" value="HIS67476.1"/>
    <property type="molecule type" value="Genomic_DNA"/>
</dbReference>
<protein>
    <submittedName>
        <fullName evidence="7">Formate/nitrite transporter family protein</fullName>
    </submittedName>
</protein>
<dbReference type="Pfam" id="PF01226">
    <property type="entry name" value="Form_Nir_trans"/>
    <property type="match status" value="1"/>
</dbReference>
<evidence type="ECO:0000256" key="2">
    <source>
        <dbReference type="ARBA" id="ARBA00022692"/>
    </source>
</evidence>
<dbReference type="Proteomes" id="UP000824001">
    <property type="component" value="Unassembled WGS sequence"/>
</dbReference>
<evidence type="ECO:0000256" key="3">
    <source>
        <dbReference type="ARBA" id="ARBA00022989"/>
    </source>
</evidence>
<comment type="caution">
    <text evidence="7">The sequence shown here is derived from an EMBL/GenBank/DDBJ whole genome shotgun (WGS) entry which is preliminary data.</text>
</comment>
<dbReference type="GO" id="GO:0015513">
    <property type="term" value="F:high-affinity secondary active nitrite transmembrane transporter activity"/>
    <property type="evidence" value="ECO:0007669"/>
    <property type="project" value="TreeGrafter"/>
</dbReference>
<keyword evidence="2 6" id="KW-0812">Transmembrane</keyword>
<feature type="transmembrane region" description="Helical" evidence="6">
    <location>
        <begin position="190"/>
        <end position="208"/>
    </location>
</feature>
<feature type="transmembrane region" description="Helical" evidence="6">
    <location>
        <begin position="44"/>
        <end position="65"/>
    </location>
</feature>
<evidence type="ECO:0000256" key="6">
    <source>
        <dbReference type="SAM" id="Phobius"/>
    </source>
</evidence>
<name>A0A9D1JVN5_9FIRM</name>
<keyword evidence="4 6" id="KW-0472">Membrane</keyword>
<dbReference type="Gene3D" id="1.20.1080.10">
    <property type="entry name" value="Glycerol uptake facilitator protein"/>
    <property type="match status" value="1"/>
</dbReference>
<evidence type="ECO:0000256" key="4">
    <source>
        <dbReference type="ARBA" id="ARBA00023136"/>
    </source>
</evidence>
<feature type="transmembrane region" description="Helical" evidence="6">
    <location>
        <begin position="125"/>
        <end position="146"/>
    </location>
</feature>
<gene>
    <name evidence="7" type="ORF">IAC18_07910</name>
</gene>
<reference evidence="7" key="1">
    <citation type="submission" date="2020-10" db="EMBL/GenBank/DDBJ databases">
        <authorList>
            <person name="Gilroy R."/>
        </authorList>
    </citation>
    <scope>NUCLEOTIDE SEQUENCE</scope>
    <source>
        <strain evidence="7">ChiHjej10B9-9673</strain>
    </source>
</reference>
<organism evidence="7 8">
    <name type="scientific">Candidatus Scatomorpha merdipullorum</name>
    <dbReference type="NCBI Taxonomy" id="2840927"/>
    <lineage>
        <taxon>Bacteria</taxon>
        <taxon>Bacillati</taxon>
        <taxon>Bacillota</taxon>
        <taxon>Clostridia</taxon>
        <taxon>Eubacteriales</taxon>
        <taxon>Candidatus Scatomorpha</taxon>
    </lineage>
</organism>
<feature type="transmembrane region" description="Helical" evidence="6">
    <location>
        <begin position="85"/>
        <end position="105"/>
    </location>
</feature>
<dbReference type="GO" id="GO:0015707">
    <property type="term" value="P:nitrite transport"/>
    <property type="evidence" value="ECO:0007669"/>
    <property type="project" value="TreeGrafter"/>
</dbReference>
<dbReference type="PANTHER" id="PTHR30520">
    <property type="entry name" value="FORMATE TRANSPORTER-RELATED"/>
    <property type="match status" value="1"/>
</dbReference>
<dbReference type="GO" id="GO:0005886">
    <property type="term" value="C:plasma membrane"/>
    <property type="evidence" value="ECO:0007669"/>
    <property type="project" value="TreeGrafter"/>
</dbReference>
<evidence type="ECO:0000256" key="1">
    <source>
        <dbReference type="ARBA" id="ARBA00004141"/>
    </source>
</evidence>
<accession>A0A9D1JVN5</accession>
<comment type="similarity">
    <text evidence="5">Belongs to the FNT transporter (TC 1.A.16) family.</text>
</comment>
<keyword evidence="3 6" id="KW-1133">Transmembrane helix</keyword>
<evidence type="ECO:0000313" key="8">
    <source>
        <dbReference type="Proteomes" id="UP000824001"/>
    </source>
</evidence>
<feature type="transmembrane region" description="Helical" evidence="6">
    <location>
        <begin position="19"/>
        <end position="38"/>
    </location>
</feature>
<reference evidence="7" key="2">
    <citation type="journal article" date="2021" name="PeerJ">
        <title>Extensive microbial diversity within the chicken gut microbiome revealed by metagenomics and culture.</title>
        <authorList>
            <person name="Gilroy R."/>
            <person name="Ravi A."/>
            <person name="Getino M."/>
            <person name="Pursley I."/>
            <person name="Horton D.L."/>
            <person name="Alikhan N.F."/>
            <person name="Baker D."/>
            <person name="Gharbi K."/>
            <person name="Hall N."/>
            <person name="Watson M."/>
            <person name="Adriaenssens E.M."/>
            <person name="Foster-Nyarko E."/>
            <person name="Jarju S."/>
            <person name="Secka A."/>
            <person name="Antonio M."/>
            <person name="Oren A."/>
            <person name="Chaudhuri R.R."/>
            <person name="La Ragione R."/>
            <person name="Hildebrand F."/>
            <person name="Pallen M.J."/>
        </authorList>
    </citation>
    <scope>NUCLEOTIDE SEQUENCE</scope>
    <source>
        <strain evidence="7">ChiHjej10B9-9673</strain>
    </source>
</reference>
<dbReference type="InterPro" id="IPR023271">
    <property type="entry name" value="Aquaporin-like"/>
</dbReference>
<proteinExistence type="inferred from homology"/>